<feature type="compositionally biased region" description="Polar residues" evidence="2">
    <location>
        <begin position="371"/>
        <end position="396"/>
    </location>
</feature>
<feature type="compositionally biased region" description="Polar residues" evidence="2">
    <location>
        <begin position="666"/>
        <end position="675"/>
    </location>
</feature>
<feature type="region of interest" description="Disordered" evidence="2">
    <location>
        <begin position="655"/>
        <end position="731"/>
    </location>
</feature>
<reference evidence="3 4" key="1">
    <citation type="journal article" date="2019" name="Sci. Rep.">
        <title>Nanopore sequencing improves the draft genome of the human pathogenic amoeba Naegleria fowleri.</title>
        <authorList>
            <person name="Liechti N."/>
            <person name="Schurch N."/>
            <person name="Bruggmann R."/>
            <person name="Wittwer M."/>
        </authorList>
    </citation>
    <scope>NUCLEOTIDE SEQUENCE [LARGE SCALE GENOMIC DNA]</scope>
    <source>
        <strain evidence="3 4">ATCC 30894</strain>
    </source>
</reference>
<dbReference type="OMA" id="MGSNDPP"/>
<feature type="compositionally biased region" description="Polar residues" evidence="2">
    <location>
        <begin position="1027"/>
        <end position="1042"/>
    </location>
</feature>
<feature type="coiled-coil region" evidence="1">
    <location>
        <begin position="23"/>
        <end position="51"/>
    </location>
</feature>
<feature type="region of interest" description="Disordered" evidence="2">
    <location>
        <begin position="743"/>
        <end position="766"/>
    </location>
</feature>
<evidence type="ECO:0000256" key="2">
    <source>
        <dbReference type="SAM" id="MobiDB-lite"/>
    </source>
</evidence>
<feature type="compositionally biased region" description="Low complexity" evidence="2">
    <location>
        <begin position="743"/>
        <end position="756"/>
    </location>
</feature>
<feature type="region of interest" description="Disordered" evidence="2">
    <location>
        <begin position="107"/>
        <end position="280"/>
    </location>
</feature>
<dbReference type="Proteomes" id="UP000444721">
    <property type="component" value="Unassembled WGS sequence"/>
</dbReference>
<feature type="compositionally biased region" description="Polar residues" evidence="2">
    <location>
        <begin position="985"/>
        <end position="996"/>
    </location>
</feature>
<keyword evidence="1" id="KW-0175">Coiled coil</keyword>
<organism evidence="3 4">
    <name type="scientific">Naegleria fowleri</name>
    <name type="common">Brain eating amoeba</name>
    <dbReference type="NCBI Taxonomy" id="5763"/>
    <lineage>
        <taxon>Eukaryota</taxon>
        <taxon>Discoba</taxon>
        <taxon>Heterolobosea</taxon>
        <taxon>Tetramitia</taxon>
        <taxon>Eutetramitia</taxon>
        <taxon>Vahlkampfiidae</taxon>
        <taxon>Naegleria</taxon>
    </lineage>
</organism>
<feature type="compositionally biased region" description="Polar residues" evidence="2">
    <location>
        <begin position="180"/>
        <end position="204"/>
    </location>
</feature>
<feature type="coiled-coil region" evidence="1">
    <location>
        <begin position="478"/>
        <end position="512"/>
    </location>
</feature>
<feature type="compositionally biased region" description="Polar residues" evidence="2">
    <location>
        <begin position="317"/>
        <end position="332"/>
    </location>
</feature>
<feature type="region of interest" description="Disordered" evidence="2">
    <location>
        <begin position="522"/>
        <end position="542"/>
    </location>
</feature>
<protein>
    <submittedName>
        <fullName evidence="3">Uncharacterized protein</fullName>
    </submittedName>
</protein>
<feature type="compositionally biased region" description="Basic and acidic residues" evidence="2">
    <location>
        <begin position="417"/>
        <end position="431"/>
    </location>
</feature>
<feature type="compositionally biased region" description="Basic and acidic residues" evidence="2">
    <location>
        <begin position="893"/>
        <end position="907"/>
    </location>
</feature>
<gene>
    <name evidence="3" type="ORF">FDP41_002468</name>
</gene>
<dbReference type="VEuPathDB" id="AmoebaDB:NfTy_041440"/>
<feature type="compositionally biased region" description="Low complexity" evidence="2">
    <location>
        <begin position="451"/>
        <end position="463"/>
    </location>
</feature>
<comment type="caution">
    <text evidence="3">The sequence shown here is derived from an EMBL/GenBank/DDBJ whole genome shotgun (WGS) entry which is preliminary data.</text>
</comment>
<dbReference type="GeneID" id="68109686"/>
<keyword evidence="4" id="KW-1185">Reference proteome</keyword>
<feature type="coiled-coil region" evidence="1">
    <location>
        <begin position="589"/>
        <end position="653"/>
    </location>
</feature>
<feature type="compositionally biased region" description="Basic and acidic residues" evidence="2">
    <location>
        <begin position="232"/>
        <end position="241"/>
    </location>
</feature>
<feature type="compositionally biased region" description="Polar residues" evidence="2">
    <location>
        <begin position="432"/>
        <end position="444"/>
    </location>
</feature>
<feature type="region of interest" description="Disordered" evidence="2">
    <location>
        <begin position="314"/>
        <end position="336"/>
    </location>
</feature>
<proteinExistence type="predicted"/>
<dbReference type="EMBL" id="VFQX01000029">
    <property type="protein sequence ID" value="KAF0978648.1"/>
    <property type="molecule type" value="Genomic_DNA"/>
</dbReference>
<dbReference type="AlphaFoldDB" id="A0A6A5BY61"/>
<feature type="region of interest" description="Disordered" evidence="2">
    <location>
        <begin position="858"/>
        <end position="1078"/>
    </location>
</feature>
<feature type="compositionally biased region" description="Low complexity" evidence="2">
    <location>
        <begin position="1014"/>
        <end position="1026"/>
    </location>
</feature>
<dbReference type="VEuPathDB" id="AmoebaDB:FDP41_002468"/>
<evidence type="ECO:0000256" key="1">
    <source>
        <dbReference type="SAM" id="Coils"/>
    </source>
</evidence>
<accession>A0A6A5BY61</accession>
<feature type="compositionally biased region" description="Polar residues" evidence="2">
    <location>
        <begin position="242"/>
        <end position="251"/>
    </location>
</feature>
<evidence type="ECO:0000313" key="4">
    <source>
        <dbReference type="Proteomes" id="UP000444721"/>
    </source>
</evidence>
<feature type="compositionally biased region" description="Basic and acidic residues" evidence="2">
    <location>
        <begin position="874"/>
        <end position="884"/>
    </location>
</feature>
<feature type="compositionally biased region" description="Low complexity" evidence="2">
    <location>
        <begin position="952"/>
        <end position="962"/>
    </location>
</feature>
<evidence type="ECO:0000313" key="3">
    <source>
        <dbReference type="EMBL" id="KAF0978648.1"/>
    </source>
</evidence>
<feature type="region of interest" description="Disordered" evidence="2">
    <location>
        <begin position="366"/>
        <end position="396"/>
    </location>
</feature>
<feature type="compositionally biased region" description="Basic and acidic residues" evidence="2">
    <location>
        <begin position="1067"/>
        <end position="1078"/>
    </location>
</feature>
<name>A0A6A5BY61_NAEFO</name>
<dbReference type="OrthoDB" id="10466631at2759"/>
<feature type="compositionally biased region" description="Polar residues" evidence="2">
    <location>
        <begin position="526"/>
        <end position="542"/>
    </location>
</feature>
<sequence length="1078" mass="122633">MAQKPRRKWGRGAVPVLDDQDYLMELEKQKLEKAKQREEEKRREKEEIFQHYRNYTLATSERTKPEELWIEEEEEALYKDPEPSGVNNLREDLHRFGGKVDKSDLFSGQESYSFNRHRPRRMELLNSSKQQGDDDFPLVQNKLSSHPKNKREEMYEKKKQMRQRKKSGEGGLFDDLEMNSMISGAIKQNTSENNQTRSKSTPKMISQRDIIYEQKKQLRNKKQEITNDPESDYEHEADKYVSQEQKNQILQNKDHHRPIIRNSKQEITQDPESDSEHESQKYNIYGAQFDSRRVARGGFNSAPTSKVVTPQLEPLNIHNNKPSSQPKSNGFGRNSRDYDFALKGGNIFDKMGSNDPPVPRRRGIGRLFTDNYPTSPNARDQFTARSDPSQPSLNRNNFVLETPRHYSNMHNPHDYIDSNNHLERIGSDHTSSRYSHSGGSNTSEGAFAIAPSNNQTSSNSSPNRFSRKAVFKNELYGLQDVSRKQQQQEEYRRQLEQQIMQSNQSNKNKNLKKKEMDEEDGIILPSQKNNDGAERSPSSKFSNDHFQQLESNIPLVNDAVSSPVKKGISNKVSEPLSSKDAALIKLQKQLEYKAELEQQQQAKIAAEKERIEKELEMERREEERAKQYLARELEQLEKEKQEKLKKEKGIVRDPIKTENDAKAANVTPSSSNINNKDLKEDLFGDSNNNGSSTSEKRRGRRSKNSELTIDAPSSSTPNPSHPSAQQQLDSNVNTEVVSSNLPAVQPQQTPQIQFPPLNLSSNTPSQQPFTLDNNLLQHIHQEMVGQGILSYLLGQLAVMKQNNMEVLNANNLTHLQPLNISNNSILPVSPNLNLHKNLSATINNNIISLNNSSIDEKKNELFGGSSPRTSSLEQHLEDSTKEVHQNSSTLDTSIDHGDEPLPEQSEKKPKRRRKKKPSLEEELGNTSPRCINTRKVKAASTTNSSVEEDQDVSSSSISSNKQVKSKRVFKLNKRENENQQDEDPTNSSSILLSESQGDVETEQLDQIAARPKRSSSNPKKSQSQQQTDVDPSETNGIQASKPSRSKRVFNINNNKHESSPVLAGKSLSDDEYHNLDSD</sequence>
<feature type="region of interest" description="Disordered" evidence="2">
    <location>
        <begin position="417"/>
        <end position="464"/>
    </location>
</feature>
<feature type="compositionally biased region" description="Basic and acidic residues" evidence="2">
    <location>
        <begin position="210"/>
        <end position="225"/>
    </location>
</feature>
<dbReference type="RefSeq" id="XP_044563361.1">
    <property type="nucleotide sequence ID" value="XM_044705665.1"/>
</dbReference>
<dbReference type="VEuPathDB" id="AmoebaDB:NF0006330"/>
<feature type="compositionally biased region" description="Low complexity" evidence="2">
    <location>
        <begin position="712"/>
        <end position="723"/>
    </location>
</feature>